<gene>
    <name evidence="1" type="ORF">EVAR_25611_1</name>
</gene>
<keyword evidence="2" id="KW-1185">Reference proteome</keyword>
<dbReference type="EMBL" id="BGZK01000258">
    <property type="protein sequence ID" value="GBP32356.1"/>
    <property type="molecule type" value="Genomic_DNA"/>
</dbReference>
<evidence type="ECO:0000313" key="2">
    <source>
        <dbReference type="Proteomes" id="UP000299102"/>
    </source>
</evidence>
<accession>A0A4C1V212</accession>
<organism evidence="1 2">
    <name type="scientific">Eumeta variegata</name>
    <name type="common">Bagworm moth</name>
    <name type="synonym">Eumeta japonica</name>
    <dbReference type="NCBI Taxonomy" id="151549"/>
    <lineage>
        <taxon>Eukaryota</taxon>
        <taxon>Metazoa</taxon>
        <taxon>Ecdysozoa</taxon>
        <taxon>Arthropoda</taxon>
        <taxon>Hexapoda</taxon>
        <taxon>Insecta</taxon>
        <taxon>Pterygota</taxon>
        <taxon>Neoptera</taxon>
        <taxon>Endopterygota</taxon>
        <taxon>Lepidoptera</taxon>
        <taxon>Glossata</taxon>
        <taxon>Ditrysia</taxon>
        <taxon>Tineoidea</taxon>
        <taxon>Psychidae</taxon>
        <taxon>Oiketicinae</taxon>
        <taxon>Eumeta</taxon>
    </lineage>
</organism>
<dbReference type="Proteomes" id="UP000299102">
    <property type="component" value="Unassembled WGS sequence"/>
</dbReference>
<comment type="caution">
    <text evidence="1">The sequence shown here is derived from an EMBL/GenBank/DDBJ whole genome shotgun (WGS) entry which is preliminary data.</text>
</comment>
<proteinExistence type="predicted"/>
<name>A0A4C1V212_EUMVA</name>
<evidence type="ECO:0000313" key="1">
    <source>
        <dbReference type="EMBL" id="GBP32356.1"/>
    </source>
</evidence>
<sequence>MAPPSRLQATCCRFVGQQAAFSPRAEIYGFVVSATGLETGNGPAVGVKSGANWDKTAIRFDNGIATRVMIKIVVARDKDERIRFMFIRMEPQAEANIYS</sequence>
<dbReference type="AlphaFoldDB" id="A0A4C1V212"/>
<protein>
    <submittedName>
        <fullName evidence="1">Uncharacterized protein</fullName>
    </submittedName>
</protein>
<reference evidence="1 2" key="1">
    <citation type="journal article" date="2019" name="Commun. Biol.">
        <title>The bagworm genome reveals a unique fibroin gene that provides high tensile strength.</title>
        <authorList>
            <person name="Kono N."/>
            <person name="Nakamura H."/>
            <person name="Ohtoshi R."/>
            <person name="Tomita M."/>
            <person name="Numata K."/>
            <person name="Arakawa K."/>
        </authorList>
    </citation>
    <scope>NUCLEOTIDE SEQUENCE [LARGE SCALE GENOMIC DNA]</scope>
</reference>